<evidence type="ECO:0000259" key="4">
    <source>
        <dbReference type="PROSITE" id="PS51186"/>
    </source>
</evidence>
<evidence type="ECO:0000256" key="3">
    <source>
        <dbReference type="SAM" id="MobiDB-lite"/>
    </source>
</evidence>
<dbReference type="RefSeq" id="WP_129202697.1">
    <property type="nucleotide sequence ID" value="NZ_CP035495.1"/>
</dbReference>
<dbReference type="KEGG" id="xyl:ET495_03715"/>
<dbReference type="EMBL" id="CP035495">
    <property type="protein sequence ID" value="QAY62505.1"/>
    <property type="molecule type" value="Genomic_DNA"/>
</dbReference>
<evidence type="ECO:0000313" key="5">
    <source>
        <dbReference type="EMBL" id="QAY62505.1"/>
    </source>
</evidence>
<dbReference type="SUPFAM" id="SSF55729">
    <property type="entry name" value="Acyl-CoA N-acyltransferases (Nat)"/>
    <property type="match status" value="1"/>
</dbReference>
<dbReference type="CDD" id="cd04301">
    <property type="entry name" value="NAT_SF"/>
    <property type="match status" value="1"/>
</dbReference>
<dbReference type="PROSITE" id="PS51186">
    <property type="entry name" value="GNAT"/>
    <property type="match status" value="1"/>
</dbReference>
<keyword evidence="6" id="KW-1185">Reference proteome</keyword>
<dbReference type="Pfam" id="PF00583">
    <property type="entry name" value="Acetyltransf_1"/>
    <property type="match status" value="1"/>
</dbReference>
<evidence type="ECO:0000256" key="1">
    <source>
        <dbReference type="ARBA" id="ARBA00022679"/>
    </source>
</evidence>
<name>A0A4P6EJI5_9MICO</name>
<evidence type="ECO:0000313" key="6">
    <source>
        <dbReference type="Proteomes" id="UP000291758"/>
    </source>
</evidence>
<dbReference type="InterPro" id="IPR016181">
    <property type="entry name" value="Acyl_CoA_acyltransferase"/>
</dbReference>
<reference evidence="5 6" key="1">
    <citation type="submission" date="2019-01" db="EMBL/GenBank/DDBJ databases">
        <title>Genome sequencing of strain 2JSPR-7.</title>
        <authorList>
            <person name="Heo J."/>
            <person name="Kim S.-J."/>
            <person name="Kim J.-S."/>
            <person name="Hong S.-B."/>
            <person name="Kwon S.-W."/>
        </authorList>
    </citation>
    <scope>NUCLEOTIDE SEQUENCE [LARGE SCALE GENOMIC DNA]</scope>
    <source>
        <strain evidence="5 6">2JSPR-7</strain>
    </source>
</reference>
<evidence type="ECO:0000256" key="2">
    <source>
        <dbReference type="ARBA" id="ARBA00023315"/>
    </source>
</evidence>
<feature type="domain" description="N-acetyltransferase" evidence="4">
    <location>
        <begin position="5"/>
        <end position="161"/>
    </location>
</feature>
<keyword evidence="2" id="KW-0012">Acyltransferase</keyword>
<dbReference type="Proteomes" id="UP000291758">
    <property type="component" value="Chromosome"/>
</dbReference>
<dbReference type="OrthoDB" id="5192872at2"/>
<organism evidence="5 6">
    <name type="scientific">Xylanimonas allomyrinae</name>
    <dbReference type="NCBI Taxonomy" id="2509459"/>
    <lineage>
        <taxon>Bacteria</taxon>
        <taxon>Bacillati</taxon>
        <taxon>Actinomycetota</taxon>
        <taxon>Actinomycetes</taxon>
        <taxon>Micrococcales</taxon>
        <taxon>Promicromonosporaceae</taxon>
        <taxon>Xylanimonas</taxon>
    </lineage>
</organism>
<sequence>MRSTPEVRSADRDDIVVVAALVAATRPSSVGAQVDHAGEDVVRTHLSVYVAAGGTVLVASLDGHVVGFLLVRSVGPHLFATETAFVIDTLLVTPDARRRGIGHALVGGVAALAGEAGAAYVYAGVPAGDRGMHRFLARLGFAPTAGHRVVATSTLLRRLAQEGGSASGRDSRPRGPRVTGRAALDDIIARRRRAREAGLPSGPVDIRSLRGRHGPERTAS</sequence>
<protein>
    <submittedName>
        <fullName evidence="5">GNAT family N-acetyltransferase</fullName>
    </submittedName>
</protein>
<dbReference type="PANTHER" id="PTHR43877">
    <property type="entry name" value="AMINOALKYLPHOSPHONATE N-ACETYLTRANSFERASE-RELATED-RELATED"/>
    <property type="match status" value="1"/>
</dbReference>
<dbReference type="GO" id="GO:0016747">
    <property type="term" value="F:acyltransferase activity, transferring groups other than amino-acyl groups"/>
    <property type="evidence" value="ECO:0007669"/>
    <property type="project" value="InterPro"/>
</dbReference>
<keyword evidence="1 5" id="KW-0808">Transferase</keyword>
<dbReference type="AlphaFoldDB" id="A0A4P6EJI5"/>
<dbReference type="Gene3D" id="3.40.630.30">
    <property type="match status" value="1"/>
</dbReference>
<dbReference type="PANTHER" id="PTHR43877:SF1">
    <property type="entry name" value="ACETYLTRANSFERASE"/>
    <property type="match status" value="1"/>
</dbReference>
<gene>
    <name evidence="5" type="ORF">ET495_03715</name>
</gene>
<proteinExistence type="predicted"/>
<dbReference type="InterPro" id="IPR050832">
    <property type="entry name" value="Bact_Acetyltransf"/>
</dbReference>
<feature type="region of interest" description="Disordered" evidence="3">
    <location>
        <begin position="161"/>
        <end position="220"/>
    </location>
</feature>
<dbReference type="InterPro" id="IPR000182">
    <property type="entry name" value="GNAT_dom"/>
</dbReference>
<accession>A0A4P6EJI5</accession>